<proteinExistence type="predicted"/>
<gene>
    <name evidence="2" type="ORF">GHK86_01045</name>
</gene>
<feature type="signal peptide" evidence="1">
    <location>
        <begin position="1"/>
        <end position="26"/>
    </location>
</feature>
<dbReference type="Proteomes" id="UP000437736">
    <property type="component" value="Unassembled WGS sequence"/>
</dbReference>
<dbReference type="EMBL" id="WJHE01000036">
    <property type="protein sequence ID" value="MST31318.1"/>
    <property type="molecule type" value="Genomic_DNA"/>
</dbReference>
<accession>A0ABW9QP93</accession>
<evidence type="ECO:0000256" key="1">
    <source>
        <dbReference type="SAM" id="SignalP"/>
    </source>
</evidence>
<organism evidence="2 3">
    <name type="scientific">Acidiferrimicrobium australe</name>
    <dbReference type="NCBI Taxonomy" id="2664430"/>
    <lineage>
        <taxon>Bacteria</taxon>
        <taxon>Bacillati</taxon>
        <taxon>Actinomycetota</taxon>
        <taxon>Acidimicrobiia</taxon>
        <taxon>Acidimicrobiales</taxon>
        <taxon>Acidimicrobiaceae</taxon>
        <taxon>Acidiferrimicrobium</taxon>
    </lineage>
</organism>
<comment type="caution">
    <text evidence="2">The sequence shown here is derived from an EMBL/GenBank/DDBJ whole genome shotgun (WGS) entry which is preliminary data.</text>
</comment>
<dbReference type="PROSITE" id="PS51257">
    <property type="entry name" value="PROKAR_LIPOPROTEIN"/>
    <property type="match status" value="1"/>
</dbReference>
<evidence type="ECO:0000313" key="3">
    <source>
        <dbReference type="Proteomes" id="UP000437736"/>
    </source>
</evidence>
<name>A0ABW9QP93_9ACTN</name>
<evidence type="ECO:0008006" key="4">
    <source>
        <dbReference type="Google" id="ProtNLM"/>
    </source>
</evidence>
<protein>
    <recommendedName>
        <fullName evidence="4">Peptidyl-prolyl cis-trans isomerase</fullName>
    </recommendedName>
</protein>
<reference evidence="2 3" key="1">
    <citation type="submission" date="2019-11" db="EMBL/GenBank/DDBJ databases">
        <title>Acidiferrimicrobium australis gen. nov., sp. nov., an acidophilic and obligately heterotrophic, member of the Actinobacteria that catalyses dissimilatory oxido- reduction of iron isolated from metal-rich acidic water in Chile.</title>
        <authorList>
            <person name="Gonzalez D."/>
            <person name="Huber K."/>
            <person name="Hedrich S."/>
            <person name="Rojas-Villalobos C."/>
            <person name="Quatrini R."/>
            <person name="Dinamarca M.A."/>
            <person name="Schwarz A."/>
            <person name="Canales C."/>
            <person name="Nancucheo I."/>
        </authorList>
    </citation>
    <scope>NUCLEOTIDE SEQUENCE [LARGE SCALE GENOMIC DNA]</scope>
    <source>
        <strain evidence="2 3">USS-CCA1</strain>
    </source>
</reference>
<keyword evidence="1" id="KW-0732">Signal</keyword>
<feature type="chain" id="PRO_5046128139" description="Peptidyl-prolyl cis-trans isomerase" evidence="1">
    <location>
        <begin position="27"/>
        <end position="315"/>
    </location>
</feature>
<sequence>MTRLPRILAGLAAALSASLLASACSAQPGAASVNGTSINASSLNAELAQLSANRAYIKAVNRASAQAGQQVSGAARGTYNSLWTAHVLTGLITAEAVGQYLHERGRQPGAYQVEVARAVEAADYGPYWQGFSASYRETLTNRAAELAQLGAPALPAAELRSAYKQLGGYLFTRVCVRAPVFATRAAAEAYASTVPSGSAAPGHGSAAVCYTPAQLDVQPAAFTNAVRALPVNGAGRVVATSSGYEVVVVTSRRAIPLDLTLRRTLDAVVASGSGAAPQVEAVLSRSKVTVDPQYGSWKGSAAQGYQVVPPRAPGA</sequence>
<evidence type="ECO:0000313" key="2">
    <source>
        <dbReference type="EMBL" id="MST31318.1"/>
    </source>
</evidence>
<keyword evidence="3" id="KW-1185">Reference proteome</keyword>